<dbReference type="InterPro" id="IPR003607">
    <property type="entry name" value="HD/PDEase_dom"/>
</dbReference>
<proteinExistence type="predicted"/>
<gene>
    <name evidence="2" type="ORF">DPQ25_00650</name>
</gene>
<keyword evidence="3" id="KW-1185">Reference proteome</keyword>
<comment type="caution">
    <text evidence="2">The sequence shown here is derived from an EMBL/GenBank/DDBJ whole genome shotgun (WGS) entry which is preliminary data.</text>
</comment>
<organism evidence="2 3">
    <name type="scientific">Hydrogeniiclostridium mannosilyticum</name>
    <dbReference type="NCBI Taxonomy" id="2764322"/>
    <lineage>
        <taxon>Bacteria</taxon>
        <taxon>Bacillati</taxon>
        <taxon>Bacillota</taxon>
        <taxon>Clostridia</taxon>
        <taxon>Eubacteriales</taxon>
        <taxon>Acutalibacteraceae</taxon>
        <taxon>Hydrogeniiclostridium</taxon>
    </lineage>
</organism>
<protein>
    <recommendedName>
        <fullName evidence="1">HD/PDEase domain-containing protein</fullName>
    </recommendedName>
</protein>
<dbReference type="Pfam" id="PF13328">
    <property type="entry name" value="HD_4"/>
    <property type="match status" value="1"/>
</dbReference>
<dbReference type="Proteomes" id="UP000249377">
    <property type="component" value="Unassembled WGS sequence"/>
</dbReference>
<dbReference type="PANTHER" id="PTHR46246:SF1">
    <property type="entry name" value="GUANOSINE-3',5'-BIS(DIPHOSPHATE) 3'-PYROPHOSPHOHYDROLASE MESH1"/>
    <property type="match status" value="1"/>
</dbReference>
<evidence type="ECO:0000259" key="1">
    <source>
        <dbReference type="SMART" id="SM00471"/>
    </source>
</evidence>
<dbReference type="PANTHER" id="PTHR46246">
    <property type="entry name" value="GUANOSINE-3',5'-BIS(DIPHOSPHATE) 3'-PYROPHOSPHOHYDROLASE MESH1"/>
    <property type="match status" value="1"/>
</dbReference>
<reference evidence="2 3" key="1">
    <citation type="submission" date="2018-06" db="EMBL/GenBank/DDBJ databases">
        <title>Noncontiguous genome sequence of Ruminococcaceae bacterium ASD2818.</title>
        <authorList>
            <person name="Chaplin A.V."/>
            <person name="Sokolova S.R."/>
            <person name="Kochetkova T.O."/>
            <person name="Goltsov A.Y."/>
            <person name="Trofimov D.Y."/>
            <person name="Efimov B.A."/>
        </authorList>
    </citation>
    <scope>NUCLEOTIDE SEQUENCE [LARGE SCALE GENOMIC DNA]</scope>
    <source>
        <strain evidence="2 3">ASD2818</strain>
    </source>
</reference>
<evidence type="ECO:0000313" key="3">
    <source>
        <dbReference type="Proteomes" id="UP000249377"/>
    </source>
</evidence>
<feature type="domain" description="HD/PDEase" evidence="1">
    <location>
        <begin position="59"/>
        <end position="165"/>
    </location>
</feature>
<dbReference type="InterPro" id="IPR052194">
    <property type="entry name" value="MESH1"/>
</dbReference>
<sequence length="229" mass="26145">MAIGRLRQYKGGCEMERTVYNADKMYTYIRGYASGVGMIQTLKALSFAREKHNGQKRKNGDPYIVHPLTMACNALSMGIRDDNTIATILLHDVCEDCGVALEELPVNDIVRRGVQLMTFEVLPGETKDIAKTRYYNMLIQSKEAVITKLIDRCHNVSSMAGIFSVEKLKSYIKETRTYVLPLLRQAKDHYPEESDRLFMLKYHITSVVDAIDLTMQAYESRNEDTETIE</sequence>
<dbReference type="GO" id="GO:0008893">
    <property type="term" value="F:guanosine-3',5'-bis(diphosphate) 3'-diphosphatase activity"/>
    <property type="evidence" value="ECO:0007669"/>
    <property type="project" value="TreeGrafter"/>
</dbReference>
<name>A0A328UH06_9FIRM</name>
<dbReference type="AlphaFoldDB" id="A0A328UH06"/>
<accession>A0A328UH06</accession>
<dbReference type="EMBL" id="QLYR01000001">
    <property type="protein sequence ID" value="RAQ30052.1"/>
    <property type="molecule type" value="Genomic_DNA"/>
</dbReference>
<dbReference type="SUPFAM" id="SSF109604">
    <property type="entry name" value="HD-domain/PDEase-like"/>
    <property type="match status" value="1"/>
</dbReference>
<dbReference type="SMART" id="SM00471">
    <property type="entry name" value="HDc"/>
    <property type="match status" value="1"/>
</dbReference>
<dbReference type="Gene3D" id="1.10.3210.10">
    <property type="entry name" value="Hypothetical protein af1432"/>
    <property type="match status" value="1"/>
</dbReference>
<evidence type="ECO:0000313" key="2">
    <source>
        <dbReference type="EMBL" id="RAQ30052.1"/>
    </source>
</evidence>